<evidence type="ECO:0000313" key="1">
    <source>
        <dbReference type="EMBL" id="GLB30742.1"/>
    </source>
</evidence>
<reference evidence="2 3" key="1">
    <citation type="submission" date="2018-07" db="EMBL/GenBank/DDBJ databases">
        <title>New species, Clostridium PI-S10-A1B.</title>
        <authorList>
            <person name="Krishna G."/>
            <person name="Summeta K."/>
            <person name="Shikha S."/>
            <person name="Prabhu P.B."/>
            <person name="Suresh K."/>
        </authorList>
    </citation>
    <scope>NUCLEOTIDE SEQUENCE [LARGE SCALE GENOMIC DNA]</scope>
    <source>
        <strain evidence="2 3">PI-S10-A1B</strain>
    </source>
</reference>
<evidence type="ECO:0000313" key="4">
    <source>
        <dbReference type="Proteomes" id="UP001419084"/>
    </source>
</evidence>
<reference evidence="1 4" key="2">
    <citation type="journal article" date="2024" name="Int. J. Syst. Evol. Microbiol.">
        <title>Lacrimispora brassicae sp. nov. isolated from fermented cabbage, and proposal of Clostridium indicum Gundawar et al. 2019 and Clostridium methoxybenzovorans Mechichi et al. 1999 as heterotypic synonyms of Lacrimispora amygdalina (Parshina et al. 2003) Haas and Blanchard 2020 and Lacrimispora indolis (McClung and McCoy 1957) Haas and Blanchard 2020, respectively.</title>
        <authorList>
            <person name="Kobayashi H."/>
            <person name="Tanizawa Y."/>
            <person name="Sakamoto M."/>
            <person name="Ohkuma M."/>
            <person name="Tohno M."/>
        </authorList>
    </citation>
    <scope>NUCLEOTIDE SEQUENCE [LARGE SCALE GENOMIC DNA]</scope>
    <source>
        <strain evidence="1 4">DSM 12857</strain>
    </source>
</reference>
<gene>
    <name evidence="2" type="ORF">DS742_25325</name>
    <name evidence="1" type="ORF">LAD12857_26650</name>
</gene>
<evidence type="ECO:0000313" key="3">
    <source>
        <dbReference type="Proteomes" id="UP000260680"/>
    </source>
</evidence>
<organism evidence="2 3">
    <name type="scientific">Lacrimispora amygdalina</name>
    <dbReference type="NCBI Taxonomy" id="253257"/>
    <lineage>
        <taxon>Bacteria</taxon>
        <taxon>Bacillati</taxon>
        <taxon>Bacillota</taxon>
        <taxon>Clostridia</taxon>
        <taxon>Lachnospirales</taxon>
        <taxon>Lachnospiraceae</taxon>
        <taxon>Lacrimispora</taxon>
    </lineage>
</organism>
<dbReference type="OrthoDB" id="5518837at2"/>
<accession>A0A3E2N596</accession>
<dbReference type="EMBL" id="BRPJ01000043">
    <property type="protein sequence ID" value="GLB30742.1"/>
    <property type="molecule type" value="Genomic_DNA"/>
</dbReference>
<dbReference type="Proteomes" id="UP000260680">
    <property type="component" value="Unassembled WGS sequence"/>
</dbReference>
<proteinExistence type="predicted"/>
<evidence type="ECO:0000313" key="2">
    <source>
        <dbReference type="EMBL" id="RFZ76146.1"/>
    </source>
</evidence>
<dbReference type="Proteomes" id="UP001419084">
    <property type="component" value="Unassembled WGS sequence"/>
</dbReference>
<name>A0A3E2N596_9FIRM</name>
<sequence>MKQDEKTALTDIHYVKMVPVGSVNPNNPLSDQSRAAQIAVLNRCLNDYPKGTIIGKDVTIGRYLVGEHELTMEKVTYHVGFTRKPSWEENQESGL</sequence>
<dbReference type="EMBL" id="QOHO01000104">
    <property type="protein sequence ID" value="RFZ76146.1"/>
    <property type="molecule type" value="Genomic_DNA"/>
</dbReference>
<comment type="caution">
    <text evidence="2">The sequence shown here is derived from an EMBL/GenBank/DDBJ whole genome shotgun (WGS) entry which is preliminary data.</text>
</comment>
<protein>
    <submittedName>
        <fullName evidence="2">Uncharacterized protein</fullName>
    </submittedName>
</protein>
<dbReference type="RefSeq" id="WP_117419710.1">
    <property type="nucleotide sequence ID" value="NZ_BRPJ01000043.1"/>
</dbReference>
<keyword evidence="4" id="KW-1185">Reference proteome</keyword>
<dbReference type="AlphaFoldDB" id="A0A3E2N596"/>